<dbReference type="Proteomes" id="UP000322524">
    <property type="component" value="Unassembled WGS sequence"/>
</dbReference>
<evidence type="ECO:0000313" key="1">
    <source>
        <dbReference type="EMBL" id="TYS66986.1"/>
    </source>
</evidence>
<evidence type="ECO:0008006" key="3">
    <source>
        <dbReference type="Google" id="ProtNLM"/>
    </source>
</evidence>
<sequence>MVIENLEMFLLKAKSKSHVMEILPYYSLRCCLVAQGERSFFSLSKNNVQVEHGATVADVVIEGSADDIMELLNGTKMRDVKGLAFKGSFRHFLLMDSLFTLVNRSERKEVS</sequence>
<gene>
    <name evidence="1" type="ORF">FZC76_15755</name>
</gene>
<dbReference type="OrthoDB" id="2969448at2"/>
<proteinExistence type="predicted"/>
<organism evidence="1 2">
    <name type="scientific">Sutcliffiella horikoshii</name>
    <dbReference type="NCBI Taxonomy" id="79883"/>
    <lineage>
        <taxon>Bacteria</taxon>
        <taxon>Bacillati</taxon>
        <taxon>Bacillota</taxon>
        <taxon>Bacilli</taxon>
        <taxon>Bacillales</taxon>
        <taxon>Bacillaceae</taxon>
        <taxon>Sutcliffiella</taxon>
    </lineage>
</organism>
<name>A0A5D4SYV0_9BACI</name>
<protein>
    <recommendedName>
        <fullName evidence="3">SCP2 domain-containing protein</fullName>
    </recommendedName>
</protein>
<reference evidence="1 2" key="1">
    <citation type="submission" date="2019-08" db="EMBL/GenBank/DDBJ databases">
        <title>Bacillus genomes from the desert of Cuatro Cienegas, Coahuila.</title>
        <authorList>
            <person name="Olmedo-Alvarez G."/>
        </authorList>
    </citation>
    <scope>NUCLEOTIDE SEQUENCE [LARGE SCALE GENOMIC DNA]</scope>
    <source>
        <strain evidence="1 2">CH28_1T</strain>
    </source>
</reference>
<accession>A0A5D4SYV0</accession>
<comment type="caution">
    <text evidence="1">The sequence shown here is derived from an EMBL/GenBank/DDBJ whole genome shotgun (WGS) entry which is preliminary data.</text>
</comment>
<dbReference type="RefSeq" id="WP_148989135.1">
    <property type="nucleotide sequence ID" value="NZ_VTEV01000006.1"/>
</dbReference>
<dbReference type="EMBL" id="VTEV01000006">
    <property type="protein sequence ID" value="TYS66986.1"/>
    <property type="molecule type" value="Genomic_DNA"/>
</dbReference>
<dbReference type="AlphaFoldDB" id="A0A5D4SYV0"/>
<evidence type="ECO:0000313" key="2">
    <source>
        <dbReference type="Proteomes" id="UP000322524"/>
    </source>
</evidence>